<dbReference type="Gene3D" id="3.40.50.800">
    <property type="entry name" value="Anticodon-binding domain"/>
    <property type="match status" value="1"/>
</dbReference>
<reference evidence="11" key="1">
    <citation type="submission" date="2019-05" db="EMBL/GenBank/DDBJ databases">
        <title>Candidatus Nanohalobium constans, a novel model system to study the DPANN nano-sized archaea: genomic and physiological characterization of a nanoarchaeon co-cultured with its chitinotrophic host.</title>
        <authorList>
            <person name="La Cono V."/>
            <person name="Arcadi E."/>
            <person name="Crisafi F."/>
            <person name="Denaro R."/>
            <person name="La Spada G."/>
            <person name="Messina E."/>
            <person name="Smedile F."/>
            <person name="Toshchakov S.V."/>
            <person name="Shevchenko M.A."/>
            <person name="Golyshin P.N."/>
            <person name="Golyshina O.V."/>
            <person name="Ferrer M."/>
            <person name="Rohde M."/>
            <person name="Mushegian A."/>
            <person name="Sorokin D.Y."/>
            <person name="Giuliano L."/>
            <person name="Yakimov M.M."/>
        </authorList>
    </citation>
    <scope>NUCLEOTIDE SEQUENCE [LARGE SCALE GENOMIC DNA]</scope>
    <source>
        <strain evidence="11">LC1Nh</strain>
    </source>
</reference>
<dbReference type="PROSITE" id="PS50862">
    <property type="entry name" value="AA_TRNA_LIGASE_II"/>
    <property type="match status" value="1"/>
</dbReference>
<dbReference type="Pfam" id="PF03129">
    <property type="entry name" value="HGTP_anticodon"/>
    <property type="match status" value="1"/>
</dbReference>
<dbReference type="InterPro" id="IPR036621">
    <property type="entry name" value="Anticodon-bd_dom_sf"/>
</dbReference>
<feature type="domain" description="Aminoacyl-transfer RNA synthetases class-II family profile" evidence="9">
    <location>
        <begin position="5"/>
        <end position="300"/>
    </location>
</feature>
<evidence type="ECO:0000256" key="7">
    <source>
        <dbReference type="ARBA" id="ARBA00029731"/>
    </source>
</evidence>
<evidence type="ECO:0000256" key="3">
    <source>
        <dbReference type="ARBA" id="ARBA00022741"/>
    </source>
</evidence>
<dbReference type="CDD" id="cd00779">
    <property type="entry name" value="ProRS_core_prok"/>
    <property type="match status" value="1"/>
</dbReference>
<dbReference type="SUPFAM" id="SSF55681">
    <property type="entry name" value="Class II aaRS and biotin synthetases"/>
    <property type="match status" value="1"/>
</dbReference>
<dbReference type="EC" id="6.1.1.15" evidence="1"/>
<dbReference type="InterPro" id="IPR002316">
    <property type="entry name" value="Pro-tRNA-ligase_IIa"/>
</dbReference>
<dbReference type="InterPro" id="IPR045864">
    <property type="entry name" value="aa-tRNA-synth_II/BPL/LPL"/>
</dbReference>
<evidence type="ECO:0000256" key="1">
    <source>
        <dbReference type="ARBA" id="ARBA00012831"/>
    </source>
</evidence>
<dbReference type="PANTHER" id="PTHR42753:SF2">
    <property type="entry name" value="PROLINE--TRNA LIGASE"/>
    <property type="match status" value="1"/>
</dbReference>
<dbReference type="RefSeq" id="WP_153550161.1">
    <property type="nucleotide sequence ID" value="NZ_CP040089.1"/>
</dbReference>
<dbReference type="Gene3D" id="3.30.930.10">
    <property type="entry name" value="Bira Bifunctional Protein, Domain 2"/>
    <property type="match status" value="1"/>
</dbReference>
<dbReference type="Pfam" id="PF00587">
    <property type="entry name" value="tRNA-synt_2b"/>
    <property type="match status" value="1"/>
</dbReference>
<evidence type="ECO:0000256" key="2">
    <source>
        <dbReference type="ARBA" id="ARBA00022598"/>
    </source>
</evidence>
<dbReference type="GO" id="GO:0006433">
    <property type="term" value="P:prolyl-tRNA aminoacylation"/>
    <property type="evidence" value="ECO:0007669"/>
    <property type="project" value="InterPro"/>
</dbReference>
<sequence length="400" mass="45425">MRRSDLFATVSKESVSDADCRSEELAIKAGLIHSYGSGTFGYTHLGKKVLDNIEEVIRDEIDEVAQEVRMNLLQTSKLWKESGRWKDFEGEEFFHFKNRDDKDFCLAATHEEAVVGMARKFVRSYRDLDFTVYQIGRKFRDDHARKGLLRAKEFTMKDAYSFHRNEDKLDRKFEEMMEVYRRIFDRIGLEYSVVGADNGSMGGDTSREFIAEAEVGSDTYMKCRGCEFGTKNLEASECRECGSELEKVNGIEVGHCFKLGTRYSSSMNLDFTTEEGENKSVVMGCYGIGVSRLISAIIEQSNDDQGITWNREVAAFDTAVVLASEEEKACNKAEKIYQDLSEEEEILLYEGEMSIGEKFAEADLIGVNRKVIVGNNFLENGVIEVEDRTGHTELVKEVAK</sequence>
<evidence type="ECO:0000256" key="6">
    <source>
        <dbReference type="ARBA" id="ARBA00023146"/>
    </source>
</evidence>
<dbReference type="GO" id="GO:0005524">
    <property type="term" value="F:ATP binding"/>
    <property type="evidence" value="ECO:0007669"/>
    <property type="project" value="UniProtKB-KW"/>
</dbReference>
<evidence type="ECO:0000256" key="4">
    <source>
        <dbReference type="ARBA" id="ARBA00022840"/>
    </source>
</evidence>
<accession>A0A5Q0UGA4</accession>
<keyword evidence="2 10" id="KW-0436">Ligase</keyword>
<dbReference type="AlphaFoldDB" id="A0A5Q0UGA4"/>
<dbReference type="PRINTS" id="PR01046">
    <property type="entry name" value="TRNASYNTHPRO"/>
</dbReference>
<comment type="catalytic activity">
    <reaction evidence="8">
        <text>tRNA(Pro) + L-proline + ATP = L-prolyl-tRNA(Pro) + AMP + diphosphate</text>
        <dbReference type="Rhea" id="RHEA:14305"/>
        <dbReference type="Rhea" id="RHEA-COMP:9700"/>
        <dbReference type="Rhea" id="RHEA-COMP:9702"/>
        <dbReference type="ChEBI" id="CHEBI:30616"/>
        <dbReference type="ChEBI" id="CHEBI:33019"/>
        <dbReference type="ChEBI" id="CHEBI:60039"/>
        <dbReference type="ChEBI" id="CHEBI:78442"/>
        <dbReference type="ChEBI" id="CHEBI:78532"/>
        <dbReference type="ChEBI" id="CHEBI:456215"/>
        <dbReference type="EC" id="6.1.1.15"/>
    </reaction>
</comment>
<keyword evidence="4" id="KW-0067">ATP-binding</keyword>
<dbReference type="InterPro" id="IPR002314">
    <property type="entry name" value="aa-tRNA-synt_IIb"/>
</dbReference>
<evidence type="ECO:0000313" key="10">
    <source>
        <dbReference type="EMBL" id="QGA80421.1"/>
    </source>
</evidence>
<dbReference type="SUPFAM" id="SSF52954">
    <property type="entry name" value="Class II aaRS ABD-related"/>
    <property type="match status" value="1"/>
</dbReference>
<dbReference type="InterPro" id="IPR033730">
    <property type="entry name" value="ProRS_core_prok"/>
</dbReference>
<dbReference type="Proteomes" id="UP000377803">
    <property type="component" value="Chromosome"/>
</dbReference>
<proteinExistence type="predicted"/>
<dbReference type="EMBL" id="CP040089">
    <property type="protein sequence ID" value="QGA80421.1"/>
    <property type="molecule type" value="Genomic_DNA"/>
</dbReference>
<evidence type="ECO:0000313" key="11">
    <source>
        <dbReference type="Proteomes" id="UP000377803"/>
    </source>
</evidence>
<dbReference type="OrthoDB" id="193228at2157"/>
<gene>
    <name evidence="10" type="primary">proS2</name>
    <name evidence="10" type="ORF">LC1Nh_0521</name>
</gene>
<keyword evidence="11" id="KW-1185">Reference proteome</keyword>
<evidence type="ECO:0000259" key="9">
    <source>
        <dbReference type="PROSITE" id="PS50862"/>
    </source>
</evidence>
<dbReference type="InterPro" id="IPR050062">
    <property type="entry name" value="Pro-tRNA_synthetase"/>
</dbReference>
<keyword evidence="6 10" id="KW-0030">Aminoacyl-tRNA synthetase</keyword>
<dbReference type="InterPro" id="IPR004154">
    <property type="entry name" value="Anticodon-bd"/>
</dbReference>
<dbReference type="GeneID" id="42364906"/>
<evidence type="ECO:0000256" key="5">
    <source>
        <dbReference type="ARBA" id="ARBA00022917"/>
    </source>
</evidence>
<dbReference type="PANTHER" id="PTHR42753">
    <property type="entry name" value="MITOCHONDRIAL RIBOSOME PROTEIN L39/PROLYL-TRNA LIGASE FAMILY MEMBER"/>
    <property type="match status" value="1"/>
</dbReference>
<protein>
    <recommendedName>
        <fullName evidence="1">proline--tRNA ligase</fullName>
        <ecNumber evidence="1">6.1.1.15</ecNumber>
    </recommendedName>
    <alternativeName>
        <fullName evidence="7">Prolyl-tRNA synthetase</fullName>
    </alternativeName>
</protein>
<dbReference type="GO" id="GO:0005829">
    <property type="term" value="C:cytosol"/>
    <property type="evidence" value="ECO:0007669"/>
    <property type="project" value="TreeGrafter"/>
</dbReference>
<keyword evidence="5" id="KW-0648">Protein biosynthesis</keyword>
<name>A0A5Q0UGA4_9ARCH</name>
<keyword evidence="3" id="KW-0547">Nucleotide-binding</keyword>
<dbReference type="GO" id="GO:0004827">
    <property type="term" value="F:proline-tRNA ligase activity"/>
    <property type="evidence" value="ECO:0007669"/>
    <property type="project" value="UniProtKB-EC"/>
</dbReference>
<organism evidence="10 11">
    <name type="scientific">Candidatus Nanohalobium constans</name>
    <dbReference type="NCBI Taxonomy" id="2565781"/>
    <lineage>
        <taxon>Archaea</taxon>
        <taxon>Candidatus Nanohalarchaeota</taxon>
        <taxon>Candidatus Nanohalobia</taxon>
        <taxon>Candidatus Nanohalobiales</taxon>
        <taxon>Candidatus Nanohalobiaceae</taxon>
        <taxon>Candidatus Nanohalobium</taxon>
    </lineage>
</organism>
<dbReference type="InterPro" id="IPR006195">
    <property type="entry name" value="aa-tRNA-synth_II"/>
</dbReference>
<evidence type="ECO:0000256" key="8">
    <source>
        <dbReference type="ARBA" id="ARBA00047671"/>
    </source>
</evidence>
<dbReference type="KEGG" id="ncon:LC1Nh_0521"/>